<evidence type="ECO:0000313" key="2">
    <source>
        <dbReference type="EMBL" id="MBB5153077.1"/>
    </source>
</evidence>
<organism evidence="2 3">
    <name type="scientific">Saccharopolyspora phatthalungensis</name>
    <dbReference type="NCBI Taxonomy" id="664693"/>
    <lineage>
        <taxon>Bacteria</taxon>
        <taxon>Bacillati</taxon>
        <taxon>Actinomycetota</taxon>
        <taxon>Actinomycetes</taxon>
        <taxon>Pseudonocardiales</taxon>
        <taxon>Pseudonocardiaceae</taxon>
        <taxon>Saccharopolyspora</taxon>
    </lineage>
</organism>
<dbReference type="RefSeq" id="WP_184723375.1">
    <property type="nucleotide sequence ID" value="NZ_JACHIW010000001.1"/>
</dbReference>
<keyword evidence="1" id="KW-0472">Membrane</keyword>
<name>A0A840PZ87_9PSEU</name>
<evidence type="ECO:0000313" key="3">
    <source>
        <dbReference type="Proteomes" id="UP000584374"/>
    </source>
</evidence>
<dbReference type="EMBL" id="JACHIW010000001">
    <property type="protein sequence ID" value="MBB5153077.1"/>
    <property type="molecule type" value="Genomic_DNA"/>
</dbReference>
<feature type="transmembrane region" description="Helical" evidence="1">
    <location>
        <begin position="57"/>
        <end position="77"/>
    </location>
</feature>
<protein>
    <submittedName>
        <fullName evidence="2">Uncharacterized protein</fullName>
    </submittedName>
</protein>
<evidence type="ECO:0000256" key="1">
    <source>
        <dbReference type="SAM" id="Phobius"/>
    </source>
</evidence>
<comment type="caution">
    <text evidence="2">The sequence shown here is derived from an EMBL/GenBank/DDBJ whole genome shotgun (WGS) entry which is preliminary data.</text>
</comment>
<dbReference type="AlphaFoldDB" id="A0A840PZ87"/>
<accession>A0A840PZ87</accession>
<proteinExistence type="predicted"/>
<reference evidence="2 3" key="1">
    <citation type="submission" date="2020-08" db="EMBL/GenBank/DDBJ databases">
        <title>Sequencing the genomes of 1000 actinobacteria strains.</title>
        <authorList>
            <person name="Klenk H.-P."/>
        </authorList>
    </citation>
    <scope>NUCLEOTIDE SEQUENCE [LARGE SCALE GENOMIC DNA]</scope>
    <source>
        <strain evidence="2 3">DSM 45584</strain>
    </source>
</reference>
<feature type="transmembrane region" description="Helical" evidence="1">
    <location>
        <begin position="89"/>
        <end position="108"/>
    </location>
</feature>
<sequence>MATARPTAALLTPLVAAAGTAVGVLVLYFGQRALAPVLAGGRGSVCAQPDCMLGVGVWLIVGGFLMLVVSLLAGVVFRDRDRPVRRGLFVALWCVVAYFVESVVLWILA</sequence>
<dbReference type="Proteomes" id="UP000584374">
    <property type="component" value="Unassembled WGS sequence"/>
</dbReference>
<keyword evidence="3" id="KW-1185">Reference proteome</keyword>
<keyword evidence="1" id="KW-1133">Transmembrane helix</keyword>
<keyword evidence="1" id="KW-0812">Transmembrane</keyword>
<gene>
    <name evidence="2" type="ORF">BJ970_000611</name>
</gene>